<keyword evidence="2" id="KW-1185">Reference proteome</keyword>
<accession>A0ACD0P5D5</accession>
<evidence type="ECO:0000313" key="1">
    <source>
        <dbReference type="EMBL" id="PWN53217.1"/>
    </source>
</evidence>
<dbReference type="Proteomes" id="UP000245626">
    <property type="component" value="Unassembled WGS sequence"/>
</dbReference>
<organism evidence="1 2">
    <name type="scientific">Violaceomyces palustris</name>
    <dbReference type="NCBI Taxonomy" id="1673888"/>
    <lineage>
        <taxon>Eukaryota</taxon>
        <taxon>Fungi</taxon>
        <taxon>Dikarya</taxon>
        <taxon>Basidiomycota</taxon>
        <taxon>Ustilaginomycotina</taxon>
        <taxon>Ustilaginomycetes</taxon>
        <taxon>Violaceomycetales</taxon>
        <taxon>Violaceomycetaceae</taxon>
        <taxon>Violaceomyces</taxon>
    </lineage>
</organism>
<dbReference type="EMBL" id="KZ819736">
    <property type="protein sequence ID" value="PWN53217.1"/>
    <property type="molecule type" value="Genomic_DNA"/>
</dbReference>
<reference evidence="1 2" key="1">
    <citation type="journal article" date="2018" name="Mol. Biol. Evol.">
        <title>Broad Genomic Sampling Reveals a Smut Pathogenic Ancestry of the Fungal Clade Ustilaginomycotina.</title>
        <authorList>
            <person name="Kijpornyongpan T."/>
            <person name="Mondo S.J."/>
            <person name="Barry K."/>
            <person name="Sandor L."/>
            <person name="Lee J."/>
            <person name="Lipzen A."/>
            <person name="Pangilinan J."/>
            <person name="LaButti K."/>
            <person name="Hainaut M."/>
            <person name="Henrissat B."/>
            <person name="Grigoriev I.V."/>
            <person name="Spatafora J.W."/>
            <person name="Aime M.C."/>
        </authorList>
    </citation>
    <scope>NUCLEOTIDE SEQUENCE [LARGE SCALE GENOMIC DNA]</scope>
    <source>
        <strain evidence="1 2">SA 807</strain>
    </source>
</reference>
<proteinExistence type="predicted"/>
<name>A0ACD0P5D5_9BASI</name>
<sequence length="406" mass="44610">MPPKSRAKRRRARSPGSKLVDTCSQVGGEALIPTDKDPTPGLLDRDEEEDEEEKPRPVLGIDGAKGGWAVCLWYGPRTPFRCSHLTSLDLVPEYLRSQGVGTRALTRKKRSRGPSGSTSQKEEEEEEEDKKEKEEDGVVSVVVVGIDMPIGLYRFSRKGGRRCDSAARSKLGKRSSCVFSPPSRLALEVFKRGGDHNQVSRVNKFGLSSSSSSSSFSMKEEEMERKDKGIKVLMMGEEDGVGGGGDDDEEEDGESKRQEQGVGLSIQAFNILDKIVEVEEIKRVWSRPASSCKVGEEAGGESVATTTLKAYEVHPELSFLHLSGLWDVPGSSLPPKKTKQGVEKRLRLLETLGELNLPDSKAIREDCIDACAAAYSAWRISTGRALRLPEEREEGEEGEVNACIWV</sequence>
<gene>
    <name evidence="1" type="ORF">IE53DRAFT_366544</name>
</gene>
<protein>
    <submittedName>
        <fullName evidence="1">Uncharacterized protein</fullName>
    </submittedName>
</protein>
<evidence type="ECO:0000313" key="2">
    <source>
        <dbReference type="Proteomes" id="UP000245626"/>
    </source>
</evidence>